<gene>
    <name evidence="1" type="ORF">L1987_10851</name>
</gene>
<keyword evidence="2" id="KW-1185">Reference proteome</keyword>
<reference evidence="1 2" key="2">
    <citation type="journal article" date="2022" name="Mol. Ecol. Resour.">
        <title>The genomes of chicory, endive, great burdock and yacon provide insights into Asteraceae paleo-polyploidization history and plant inulin production.</title>
        <authorList>
            <person name="Fan W."/>
            <person name="Wang S."/>
            <person name="Wang H."/>
            <person name="Wang A."/>
            <person name="Jiang F."/>
            <person name="Liu H."/>
            <person name="Zhao H."/>
            <person name="Xu D."/>
            <person name="Zhang Y."/>
        </authorList>
    </citation>
    <scope>NUCLEOTIDE SEQUENCE [LARGE SCALE GENOMIC DNA]</scope>
    <source>
        <strain evidence="2">cv. Yunnan</strain>
        <tissue evidence="1">Leaves</tissue>
    </source>
</reference>
<protein>
    <submittedName>
        <fullName evidence="1">Uncharacterized protein</fullName>
    </submittedName>
</protein>
<dbReference type="EMBL" id="CM042021">
    <property type="protein sequence ID" value="KAI3817064.1"/>
    <property type="molecule type" value="Genomic_DNA"/>
</dbReference>
<proteinExistence type="predicted"/>
<organism evidence="1 2">
    <name type="scientific">Smallanthus sonchifolius</name>
    <dbReference type="NCBI Taxonomy" id="185202"/>
    <lineage>
        <taxon>Eukaryota</taxon>
        <taxon>Viridiplantae</taxon>
        <taxon>Streptophyta</taxon>
        <taxon>Embryophyta</taxon>
        <taxon>Tracheophyta</taxon>
        <taxon>Spermatophyta</taxon>
        <taxon>Magnoliopsida</taxon>
        <taxon>eudicotyledons</taxon>
        <taxon>Gunneridae</taxon>
        <taxon>Pentapetalae</taxon>
        <taxon>asterids</taxon>
        <taxon>campanulids</taxon>
        <taxon>Asterales</taxon>
        <taxon>Asteraceae</taxon>
        <taxon>Asteroideae</taxon>
        <taxon>Heliantheae alliance</taxon>
        <taxon>Millerieae</taxon>
        <taxon>Smallanthus</taxon>
    </lineage>
</organism>
<evidence type="ECO:0000313" key="2">
    <source>
        <dbReference type="Proteomes" id="UP001056120"/>
    </source>
</evidence>
<name>A0ACB9J9S8_9ASTR</name>
<evidence type="ECO:0000313" key="1">
    <source>
        <dbReference type="EMBL" id="KAI3817064.1"/>
    </source>
</evidence>
<accession>A0ACB9J9S8</accession>
<dbReference type="Proteomes" id="UP001056120">
    <property type="component" value="Linkage Group LG04"/>
</dbReference>
<sequence>MGICRGIQFLHTGTQHGIFGNDLKVETVLLDDNFTAKISSYNISLSSKVTFSSLCPAENPEKDDIYQFVVIFLQLIIGKPVNSEDEIIELKNKEK</sequence>
<reference evidence="2" key="1">
    <citation type="journal article" date="2022" name="Mol. Ecol. Resour.">
        <title>The genomes of chicory, endive, great burdock and yacon provide insights into Asteraceae palaeo-polyploidization history and plant inulin production.</title>
        <authorList>
            <person name="Fan W."/>
            <person name="Wang S."/>
            <person name="Wang H."/>
            <person name="Wang A."/>
            <person name="Jiang F."/>
            <person name="Liu H."/>
            <person name="Zhao H."/>
            <person name="Xu D."/>
            <person name="Zhang Y."/>
        </authorList>
    </citation>
    <scope>NUCLEOTIDE SEQUENCE [LARGE SCALE GENOMIC DNA]</scope>
    <source>
        <strain evidence="2">cv. Yunnan</strain>
    </source>
</reference>
<comment type="caution">
    <text evidence="1">The sequence shown here is derived from an EMBL/GenBank/DDBJ whole genome shotgun (WGS) entry which is preliminary data.</text>
</comment>